<keyword evidence="2" id="KW-1185">Reference proteome</keyword>
<dbReference type="InterPro" id="IPR013325">
    <property type="entry name" value="RNA_pol_sigma_r2"/>
</dbReference>
<dbReference type="OrthoDB" id="9798255at2"/>
<organism evidence="1 2">
    <name type="scientific">Pedobacter paludis</name>
    <dbReference type="NCBI Taxonomy" id="2203212"/>
    <lineage>
        <taxon>Bacteria</taxon>
        <taxon>Pseudomonadati</taxon>
        <taxon>Bacteroidota</taxon>
        <taxon>Sphingobacteriia</taxon>
        <taxon>Sphingobacteriales</taxon>
        <taxon>Sphingobacteriaceae</taxon>
        <taxon>Pedobacter</taxon>
    </lineage>
</organism>
<dbReference type="Gene3D" id="1.10.1740.10">
    <property type="match status" value="1"/>
</dbReference>
<dbReference type="Proteomes" id="UP000245391">
    <property type="component" value="Unassembled WGS sequence"/>
</dbReference>
<proteinExistence type="predicted"/>
<dbReference type="GO" id="GO:0006352">
    <property type="term" value="P:DNA-templated transcription initiation"/>
    <property type="evidence" value="ECO:0007669"/>
    <property type="project" value="InterPro"/>
</dbReference>
<evidence type="ECO:0008006" key="3">
    <source>
        <dbReference type="Google" id="ProtNLM"/>
    </source>
</evidence>
<gene>
    <name evidence="1" type="ORF">DF947_05540</name>
</gene>
<name>A0A317F1H2_9SPHI</name>
<protein>
    <recommendedName>
        <fullName evidence="3">RNA polymerase sigma factor 70 region 4 type 2 domain-containing protein</fullName>
    </recommendedName>
</protein>
<reference evidence="2" key="1">
    <citation type="submission" date="2018-05" db="EMBL/GenBank/DDBJ databases">
        <title>Pedobacter paludis sp. nov., isolated from wetland soil.</title>
        <authorList>
            <person name="Zhang Y."/>
        </authorList>
    </citation>
    <scope>NUCLEOTIDE SEQUENCE [LARGE SCALE GENOMIC DNA]</scope>
    <source>
        <strain evidence="2">R-8</strain>
    </source>
</reference>
<dbReference type="RefSeq" id="WP_109928715.1">
    <property type="nucleotide sequence ID" value="NZ_QGNY01000002.1"/>
</dbReference>
<evidence type="ECO:0000313" key="2">
    <source>
        <dbReference type="Proteomes" id="UP000245391"/>
    </source>
</evidence>
<comment type="caution">
    <text evidence="1">The sequence shown here is derived from an EMBL/GenBank/DDBJ whole genome shotgun (WGS) entry which is preliminary data.</text>
</comment>
<dbReference type="GO" id="GO:0003700">
    <property type="term" value="F:DNA-binding transcription factor activity"/>
    <property type="evidence" value="ECO:0007669"/>
    <property type="project" value="InterPro"/>
</dbReference>
<dbReference type="EMBL" id="QGNY01000002">
    <property type="protein sequence ID" value="PWS32542.1"/>
    <property type="molecule type" value="Genomic_DNA"/>
</dbReference>
<accession>A0A317F1H2</accession>
<evidence type="ECO:0000313" key="1">
    <source>
        <dbReference type="EMBL" id="PWS32542.1"/>
    </source>
</evidence>
<dbReference type="SUPFAM" id="SSF88946">
    <property type="entry name" value="Sigma2 domain of RNA polymerase sigma factors"/>
    <property type="match status" value="1"/>
</dbReference>
<dbReference type="AlphaFoldDB" id="A0A317F1H2"/>
<sequence length="134" mass="15571">MIGEEDLKKLMQSQNEGFQSALYEQYRCQVYGRFISFCKDKSMAVELMRRVFEKAEQEIKITGAIKGKISIWLLRISRNISREYLLDYSIKKSIAERCPVQLVLCEGFNPKEAAGLLGISLVEVMDKLRNRLRE</sequence>